<feature type="compositionally biased region" description="Polar residues" evidence="1">
    <location>
        <begin position="618"/>
        <end position="636"/>
    </location>
</feature>
<feature type="compositionally biased region" description="Polar residues" evidence="1">
    <location>
        <begin position="363"/>
        <end position="381"/>
    </location>
</feature>
<dbReference type="SUPFAM" id="SSF50044">
    <property type="entry name" value="SH3-domain"/>
    <property type="match status" value="1"/>
</dbReference>
<name>A0A2X2YDI6_CLOPF</name>
<feature type="region of interest" description="Disordered" evidence="1">
    <location>
        <begin position="618"/>
        <end position="640"/>
    </location>
</feature>
<dbReference type="Pfam" id="PF08239">
    <property type="entry name" value="SH3_3"/>
    <property type="match status" value="11"/>
</dbReference>
<dbReference type="Gene3D" id="2.30.30.40">
    <property type="entry name" value="SH3 Domains"/>
    <property type="match status" value="11"/>
</dbReference>
<dbReference type="RefSeq" id="WP_111926986.1">
    <property type="nucleotide sequence ID" value="NZ_UAWG01000020.1"/>
</dbReference>
<dbReference type="EMBL" id="UAWG01000020">
    <property type="protein sequence ID" value="SQB61013.1"/>
    <property type="molecule type" value="Genomic_DNA"/>
</dbReference>
<dbReference type="PANTHER" id="PTHR34408">
    <property type="entry name" value="FAMILY PROTEIN, PUTATIVE-RELATED"/>
    <property type="match status" value="1"/>
</dbReference>
<dbReference type="Gene3D" id="1.10.530.10">
    <property type="match status" value="1"/>
</dbReference>
<keyword evidence="3" id="KW-0326">Glycosidase</keyword>
<accession>A0A2X2YDI6</accession>
<feature type="domain" description="SH3b" evidence="2">
    <location>
        <begin position="46"/>
        <end position="109"/>
    </location>
</feature>
<keyword evidence="3" id="KW-0378">Hydrolase</keyword>
<evidence type="ECO:0000256" key="1">
    <source>
        <dbReference type="SAM" id="MobiDB-lite"/>
    </source>
</evidence>
<proteinExistence type="predicted"/>
<feature type="compositionally biased region" description="Polar residues" evidence="1">
    <location>
        <begin position="448"/>
        <end position="466"/>
    </location>
</feature>
<feature type="domain" description="SH3b" evidence="2">
    <location>
        <begin position="299"/>
        <end position="362"/>
    </location>
</feature>
<dbReference type="AlphaFoldDB" id="A0A2X2YDI6"/>
<sequence>MNRNRLSCLIVGAVIGAGVIVCTTNTKVHAKPVNEVKNINTSKGNSFGEIISSEDLGLRKGADSSHEIITSIPRGARVNIIDKVSDNWYKVGYKDFVGYVEAKDIRVLGDNLNQDNVGLISDNQLNVRTSPNENGQVIGTLHKNDKVNVLDKSIDGWYKIDFNGRRAYVSSKYVNLISYKNNEVKTEVKKEPIEGTGKVNINTALNVRQASTTNSRIIGSLKGGEKVNIISESNGFYKIEFNNSYGYVYSKYISKDGDSEKVQVVKQEEVKKEKVDEAKKEAKATPKAEPVVLAVRALNKTGIVNVSSSLNVRNEASTSSKVIGSLSGNSKVTIVGEEGAFYKIEYKGSQGYVAKEYIKDVTESNNSNQGTQTPEKPSTPENTEKTGVVNVSSSLNVREGAGTSSKVIGSLSGNTKVTIVGEDGAFYKIEYKGSHGYVAKEYVKDVTESNNSNQGTQTPEKPSTPESTEKTGIVNVSSSLNVREGASTSSKVIGSLSGNTKVTIVGEEGAFYKIEYKGSHGYVAKEYIKDVTENNNSNQGTQTPEKPSTPENTEKTGIVNVSSSLNVREGSSTSSKVIGSLSGNTKVTIVGEEGAFYKIEYKGSHGYVAKEYIKDVTENNNSNQGTQTPEKPSTPENTEKTGIVNVSSSLNVREGSSTSSKVIGSLSGNTKVTIVGEEGEFYKIEYKGSHGYVAKEYIKDVTESNNSNQGTQTPEKPSTPENTERTGVVNVSSYLNVREGASTSSKVIGSLSGNTKVTIVGEEGAFYKIEYKGSHGYVAKEYIKNIKDEVVTEPEKPSTPENTEKTGVVNVSSSLNVREGASTSSKVIGSLSGNTKVTIVGEEGAFYKIEYKGSHGYVAKEYIKDIKDEVVTEPEKPSNPENSKKTGVVTASKGLNVRKEANTSSQIIGILNSGESVEIIGEENGFYKITYKGQEAYASKNYINIFDCNSNVNPGLDIGNASKTNYGVSLNEYIKLQQRNNPSNYSYSEFEKYINPAKATNKLQFLRIDKFRSVNVSRLSSRLSNKGVLTGQGQAFVNAAKAFNIDPIYLVAQCLHETGNGTSKLAKGVTITEIADESRPIYNGNGQLVGYHMIKLSKPVTVYNLFGIGTKDNSSVFPNRALILGTTYAYNRGWTSIENAIKGAAEFVSLNYVHSSRYSQNTLYKMRYNQNVSNIWHQYATTPWYASSIADIMRSYQDLYLENNFTFDVPVFAG</sequence>
<dbReference type="GO" id="GO:0033925">
    <property type="term" value="F:mannosyl-glycoprotein endo-beta-N-acetylglucosaminidase activity"/>
    <property type="evidence" value="ECO:0007669"/>
    <property type="project" value="UniProtKB-EC"/>
</dbReference>
<dbReference type="InterPro" id="IPR036028">
    <property type="entry name" value="SH3-like_dom_sf"/>
</dbReference>
<feature type="region of interest" description="Disordered" evidence="1">
    <location>
        <begin position="448"/>
        <end position="477"/>
    </location>
</feature>
<feature type="domain" description="SH3b" evidence="2">
    <location>
        <begin position="639"/>
        <end position="702"/>
    </location>
</feature>
<feature type="compositionally biased region" description="Polar residues" evidence="1">
    <location>
        <begin position="533"/>
        <end position="551"/>
    </location>
</feature>
<evidence type="ECO:0000259" key="2">
    <source>
        <dbReference type="PROSITE" id="PS51781"/>
    </source>
</evidence>
<protein>
    <submittedName>
        <fullName evidence="3">Surface protein</fullName>
        <ecNumber evidence="3">3.2.1.96</ecNumber>
    </submittedName>
</protein>
<evidence type="ECO:0000313" key="4">
    <source>
        <dbReference type="Proteomes" id="UP000249986"/>
    </source>
</evidence>
<dbReference type="SMART" id="SM00047">
    <property type="entry name" value="LYZ2"/>
    <property type="match status" value="1"/>
</dbReference>
<dbReference type="Pfam" id="PF01832">
    <property type="entry name" value="Glucosaminidase"/>
    <property type="match status" value="1"/>
</dbReference>
<dbReference type="PANTHER" id="PTHR34408:SF1">
    <property type="entry name" value="GLYCOSYL HYDROLASE FAMILY 19 DOMAIN-CONTAINING PROTEIN HI_1415"/>
    <property type="match status" value="1"/>
</dbReference>
<feature type="domain" description="SH3b" evidence="2">
    <location>
        <begin position="194"/>
        <end position="257"/>
    </location>
</feature>
<feature type="domain" description="SH3b" evidence="2">
    <location>
        <begin position="804"/>
        <end position="867"/>
    </location>
</feature>
<dbReference type="GO" id="GO:0004040">
    <property type="term" value="F:amidase activity"/>
    <property type="evidence" value="ECO:0007669"/>
    <property type="project" value="InterPro"/>
</dbReference>
<feature type="domain" description="SH3b" evidence="2">
    <location>
        <begin position="884"/>
        <end position="947"/>
    </location>
</feature>
<feature type="domain" description="SH3b" evidence="2">
    <location>
        <begin position="115"/>
        <end position="178"/>
    </location>
</feature>
<evidence type="ECO:0000313" key="3">
    <source>
        <dbReference type="EMBL" id="SQB61013.1"/>
    </source>
</evidence>
<feature type="domain" description="SH3b" evidence="2">
    <location>
        <begin position="724"/>
        <end position="787"/>
    </location>
</feature>
<gene>
    <name evidence="3" type="primary">lytD</name>
    <name evidence="3" type="ORF">NCTC10719_02683</name>
</gene>
<dbReference type="Proteomes" id="UP000249986">
    <property type="component" value="Unassembled WGS sequence"/>
</dbReference>
<dbReference type="InterPro" id="IPR002901">
    <property type="entry name" value="MGlyc_endo_b_GlcNAc-like_dom"/>
</dbReference>
<dbReference type="EC" id="3.2.1.96" evidence="3"/>
<feature type="domain" description="SH3b" evidence="2">
    <location>
        <begin position="554"/>
        <end position="617"/>
    </location>
</feature>
<dbReference type="PROSITE" id="PS51781">
    <property type="entry name" value="SH3B"/>
    <property type="match status" value="11"/>
</dbReference>
<dbReference type="InterPro" id="IPR052354">
    <property type="entry name" value="Cell_Wall_Dynamics_Protein"/>
</dbReference>
<feature type="domain" description="SH3b" evidence="2">
    <location>
        <begin position="384"/>
        <end position="447"/>
    </location>
</feature>
<feature type="region of interest" description="Disordered" evidence="1">
    <location>
        <begin position="363"/>
        <end position="387"/>
    </location>
</feature>
<feature type="region of interest" description="Disordered" evidence="1">
    <location>
        <begin position="533"/>
        <end position="555"/>
    </location>
</feature>
<feature type="compositionally biased region" description="Polar residues" evidence="1">
    <location>
        <begin position="703"/>
        <end position="721"/>
    </location>
</feature>
<reference evidence="3 4" key="1">
    <citation type="submission" date="2018-06" db="EMBL/GenBank/DDBJ databases">
        <authorList>
            <consortium name="Pathogen Informatics"/>
            <person name="Doyle S."/>
        </authorList>
    </citation>
    <scope>NUCLEOTIDE SEQUENCE [LARGE SCALE GENOMIC DNA]</scope>
    <source>
        <strain evidence="3 4">NCTC10719</strain>
    </source>
</reference>
<dbReference type="InterPro" id="IPR003646">
    <property type="entry name" value="SH3-like_bac-type"/>
</dbReference>
<organism evidence="3 4">
    <name type="scientific">Clostridium perfringens</name>
    <dbReference type="NCBI Taxonomy" id="1502"/>
    <lineage>
        <taxon>Bacteria</taxon>
        <taxon>Bacillati</taxon>
        <taxon>Bacillota</taxon>
        <taxon>Clostridia</taxon>
        <taxon>Eubacteriales</taxon>
        <taxon>Clostridiaceae</taxon>
        <taxon>Clostridium</taxon>
    </lineage>
</organism>
<feature type="domain" description="SH3b" evidence="2">
    <location>
        <begin position="469"/>
        <end position="532"/>
    </location>
</feature>
<dbReference type="SMART" id="SM00287">
    <property type="entry name" value="SH3b"/>
    <property type="match status" value="11"/>
</dbReference>
<feature type="region of interest" description="Disordered" evidence="1">
    <location>
        <begin position="703"/>
        <end position="728"/>
    </location>
</feature>